<accession>A0A1Y4I8Y8</accession>
<dbReference type="Proteomes" id="UP000463337">
    <property type="component" value="Unassembled WGS sequence"/>
</dbReference>
<gene>
    <name evidence="5" type="ORF">B5F32_14620</name>
    <name evidence="4" type="ORF">GKD59_04120</name>
    <name evidence="3" type="ORF">PN612_00335</name>
</gene>
<dbReference type="InterPro" id="IPR010992">
    <property type="entry name" value="IHF-like_DNA-bd_dom_sf"/>
</dbReference>
<evidence type="ECO:0000313" key="5">
    <source>
        <dbReference type="EMBL" id="OUP16807.1"/>
    </source>
</evidence>
<sequence length="145" mass="16106">MATTYKLVQRRDMHKGATEGDKLYYAQAKSTGTSDMERLCSMIGERSCVSSADVKAVLDSLIYVMKLEMSDGKIVQLGEFGNFRITFGSEGTKVEKDFNATKIRRPKYTFSPGKALRSQAKVLRFEKVSVEKGEGGNDSESPDEI</sequence>
<evidence type="ECO:0000256" key="1">
    <source>
        <dbReference type="ARBA" id="ARBA00023125"/>
    </source>
</evidence>
<dbReference type="AlphaFoldDB" id="A0A1Y4I8Y8"/>
<dbReference type="Gene3D" id="4.10.520.10">
    <property type="entry name" value="IHF-like DNA-binding proteins"/>
    <property type="match status" value="1"/>
</dbReference>
<reference evidence="3" key="4">
    <citation type="submission" date="2023-01" db="EMBL/GenBank/DDBJ databases">
        <title>Human gut microbiome strain richness.</title>
        <authorList>
            <person name="Chen-Liaw A."/>
        </authorList>
    </citation>
    <scope>NUCLEOTIDE SEQUENCE</scope>
    <source>
        <strain evidence="3">D35st1_E5_D35t1_190705</strain>
    </source>
</reference>
<keyword evidence="1 3" id="KW-0238">DNA-binding</keyword>
<dbReference type="Proteomes" id="UP001211522">
    <property type="component" value="Unassembled WGS sequence"/>
</dbReference>
<evidence type="ECO:0000313" key="3">
    <source>
        <dbReference type="EMBL" id="MDB9136951.1"/>
    </source>
</evidence>
<dbReference type="EMBL" id="WKLT01000003">
    <property type="protein sequence ID" value="MRY57111.1"/>
    <property type="molecule type" value="Genomic_DNA"/>
</dbReference>
<dbReference type="EMBL" id="JAQMPX010000003">
    <property type="protein sequence ID" value="MDB9136951.1"/>
    <property type="molecule type" value="Genomic_DNA"/>
</dbReference>
<dbReference type="RefSeq" id="WP_022192455.1">
    <property type="nucleotide sequence ID" value="NZ_CAXVLJ010000004.1"/>
</dbReference>
<feature type="domain" description="HU" evidence="2">
    <location>
        <begin position="1"/>
        <end position="127"/>
    </location>
</feature>
<dbReference type="Proteomes" id="UP000195950">
    <property type="component" value="Unassembled WGS sequence"/>
</dbReference>
<evidence type="ECO:0000259" key="2">
    <source>
        <dbReference type="Pfam" id="PF18291"/>
    </source>
</evidence>
<dbReference type="InterPro" id="IPR005902">
    <property type="entry name" value="HU_DNA-bd_put"/>
</dbReference>
<proteinExistence type="predicted"/>
<dbReference type="EMBL" id="NFJX01000014">
    <property type="protein sequence ID" value="OUP16807.1"/>
    <property type="molecule type" value="Genomic_DNA"/>
</dbReference>
<protein>
    <submittedName>
        <fullName evidence="3">HU family DNA-binding protein</fullName>
    </submittedName>
</protein>
<reference evidence="6" key="1">
    <citation type="submission" date="2017-04" db="EMBL/GenBank/DDBJ databases">
        <title>Function of individual gut microbiota members based on whole genome sequencing of pure cultures obtained from chicken caecum.</title>
        <authorList>
            <person name="Medvecky M."/>
            <person name="Cejkova D."/>
            <person name="Polansky O."/>
            <person name="Karasova D."/>
            <person name="Kubasova T."/>
            <person name="Cizek A."/>
            <person name="Rychlik I."/>
        </authorList>
    </citation>
    <scope>NUCLEOTIDE SEQUENCE [LARGE SCALE GENOMIC DNA]</scope>
    <source>
        <strain evidence="6">An199</strain>
    </source>
</reference>
<dbReference type="InterPro" id="IPR041607">
    <property type="entry name" value="HU-HIG"/>
</dbReference>
<evidence type="ECO:0000313" key="4">
    <source>
        <dbReference type="EMBL" id="MRY57111.1"/>
    </source>
</evidence>
<dbReference type="NCBIfam" id="TIGR01201">
    <property type="entry name" value="HU_rel"/>
    <property type="match status" value="1"/>
</dbReference>
<comment type="caution">
    <text evidence="5">The sequence shown here is derived from an EMBL/GenBank/DDBJ whole genome shotgun (WGS) entry which is preliminary data.</text>
</comment>
<reference evidence="5" key="2">
    <citation type="journal article" date="2018" name="BMC Genomics">
        <title>Whole genome sequencing and function prediction of 133 gut anaerobes isolated from chicken caecum in pure cultures.</title>
        <authorList>
            <person name="Medvecky M."/>
            <person name="Cejkova D."/>
            <person name="Polansky O."/>
            <person name="Karasova D."/>
            <person name="Kubasova T."/>
            <person name="Cizek A."/>
            <person name="Rychlik I."/>
        </authorList>
    </citation>
    <scope>NUCLEOTIDE SEQUENCE</scope>
    <source>
        <strain evidence="5">An199</strain>
    </source>
</reference>
<name>A0A1Y4I8Y8_PARDI</name>
<evidence type="ECO:0000313" key="6">
    <source>
        <dbReference type="Proteomes" id="UP000195950"/>
    </source>
</evidence>
<dbReference type="SUPFAM" id="SSF47729">
    <property type="entry name" value="IHF-like DNA-binding proteins"/>
    <property type="match status" value="1"/>
</dbReference>
<dbReference type="Pfam" id="PF18291">
    <property type="entry name" value="HU-HIG"/>
    <property type="match status" value="1"/>
</dbReference>
<evidence type="ECO:0000313" key="7">
    <source>
        <dbReference type="Proteomes" id="UP000463337"/>
    </source>
</evidence>
<reference evidence="4 7" key="3">
    <citation type="journal article" date="2019" name="Nat. Med.">
        <title>A library of human gut bacterial isolates paired with longitudinal multiomics data enables mechanistic microbiome research.</title>
        <authorList>
            <person name="Poyet M."/>
            <person name="Groussin M."/>
            <person name="Gibbons S.M."/>
            <person name="Avila-Pacheco J."/>
            <person name="Jiang X."/>
            <person name="Kearney S.M."/>
            <person name="Perrotta A.R."/>
            <person name="Berdy B."/>
            <person name="Zhao S."/>
            <person name="Lieberman T.D."/>
            <person name="Swanson P.K."/>
            <person name="Smith M."/>
            <person name="Roesemann S."/>
            <person name="Alexander J.E."/>
            <person name="Rich S.A."/>
            <person name="Livny J."/>
            <person name="Vlamakis H."/>
            <person name="Clish C."/>
            <person name="Bullock K."/>
            <person name="Deik A."/>
            <person name="Scott J."/>
            <person name="Pierce K.A."/>
            <person name="Xavier R.J."/>
            <person name="Alm E.J."/>
        </authorList>
    </citation>
    <scope>NUCLEOTIDE SEQUENCE [LARGE SCALE GENOMIC DNA]</scope>
    <source>
        <strain evidence="4 7">BIOML-A41</strain>
    </source>
</reference>
<dbReference type="GO" id="GO:0003677">
    <property type="term" value="F:DNA binding"/>
    <property type="evidence" value="ECO:0007669"/>
    <property type="project" value="UniProtKB-KW"/>
</dbReference>
<organism evidence="5 6">
    <name type="scientific">Parabacteroides distasonis</name>
    <dbReference type="NCBI Taxonomy" id="823"/>
    <lineage>
        <taxon>Bacteria</taxon>
        <taxon>Pseudomonadati</taxon>
        <taxon>Bacteroidota</taxon>
        <taxon>Bacteroidia</taxon>
        <taxon>Bacteroidales</taxon>
        <taxon>Tannerellaceae</taxon>
        <taxon>Parabacteroides</taxon>
    </lineage>
</organism>